<dbReference type="Proteomes" id="UP000178323">
    <property type="component" value="Unassembled WGS sequence"/>
</dbReference>
<comment type="caution">
    <text evidence="1">The sequence shown here is derived from an EMBL/GenBank/DDBJ whole genome shotgun (WGS) entry which is preliminary data.</text>
</comment>
<proteinExistence type="predicted"/>
<name>A0A1F5S2W1_9BACT</name>
<evidence type="ECO:0000313" key="2">
    <source>
        <dbReference type="Proteomes" id="UP000178323"/>
    </source>
</evidence>
<reference evidence="1 2" key="1">
    <citation type="journal article" date="2016" name="Nat. Commun.">
        <title>Thousands of microbial genomes shed light on interconnected biogeochemical processes in an aquifer system.</title>
        <authorList>
            <person name="Anantharaman K."/>
            <person name="Brown C.T."/>
            <person name="Hug L.A."/>
            <person name="Sharon I."/>
            <person name="Castelle C.J."/>
            <person name="Probst A.J."/>
            <person name="Thomas B.C."/>
            <person name="Singh A."/>
            <person name="Wilkins M.J."/>
            <person name="Karaoz U."/>
            <person name="Brodie E.L."/>
            <person name="Williams K.H."/>
            <person name="Hubbard S.S."/>
            <person name="Banfield J.F."/>
        </authorList>
    </citation>
    <scope>NUCLEOTIDE SEQUENCE [LARGE SCALE GENOMIC DNA]</scope>
</reference>
<dbReference type="AlphaFoldDB" id="A0A1F5S2W1"/>
<dbReference type="EMBL" id="MFFS01000073">
    <property type="protein sequence ID" value="OGF21048.1"/>
    <property type="molecule type" value="Genomic_DNA"/>
</dbReference>
<sequence>MIFFASVPAGRLMRGENISAASYHIRFYDYELKRRLARVIPRSVLFASSRGEKRRGIPLNQRAIPCPALVLSFTSPVGRDRHGTSDGTRSMGLPPDRTVVRAGFPRNKCGVKMTPLILNS</sequence>
<organism evidence="1 2">
    <name type="scientific">Candidatus Falkowbacteria bacterium RBG_13_39_14</name>
    <dbReference type="NCBI Taxonomy" id="1797985"/>
    <lineage>
        <taxon>Bacteria</taxon>
        <taxon>Candidatus Falkowiibacteriota</taxon>
    </lineage>
</organism>
<accession>A0A1F5S2W1</accession>
<evidence type="ECO:0000313" key="1">
    <source>
        <dbReference type="EMBL" id="OGF21048.1"/>
    </source>
</evidence>
<gene>
    <name evidence="1" type="ORF">A2Y83_01800</name>
</gene>
<protein>
    <submittedName>
        <fullName evidence="1">Uncharacterized protein</fullName>
    </submittedName>
</protein>